<dbReference type="EMBL" id="CM056809">
    <property type="protein sequence ID" value="KAJ8650463.1"/>
    <property type="molecule type" value="Genomic_DNA"/>
</dbReference>
<evidence type="ECO:0000313" key="1">
    <source>
        <dbReference type="EMBL" id="KAJ8650463.1"/>
    </source>
</evidence>
<dbReference type="Proteomes" id="UP001234297">
    <property type="component" value="Chromosome 1"/>
</dbReference>
<proteinExistence type="predicted"/>
<name>A0ACC2MY67_PERAE</name>
<reference evidence="1 2" key="1">
    <citation type="journal article" date="2022" name="Hortic Res">
        <title>A haplotype resolved chromosomal level avocado genome allows analysis of novel avocado genes.</title>
        <authorList>
            <person name="Nath O."/>
            <person name="Fletcher S.J."/>
            <person name="Hayward A."/>
            <person name="Shaw L.M."/>
            <person name="Masouleh A.K."/>
            <person name="Furtado A."/>
            <person name="Henry R.J."/>
            <person name="Mitter N."/>
        </authorList>
    </citation>
    <scope>NUCLEOTIDE SEQUENCE [LARGE SCALE GENOMIC DNA]</scope>
    <source>
        <strain evidence="2">cv. Hass</strain>
    </source>
</reference>
<sequence>MAAEIPLAEDFDEYSMLRDLRISLEREEGAFSICLWIYLSNSTRSPATLIQQMHSSIEGSIPLLVLNDEMKLTLFPMLFLHKEAPHASNSASWANDPPCTSSGTKFPFGKWVHVGCEVATNCIRLHINGAMIGEKPLSCSSIEDPNHDSVQKITLVGNDGGDQQLQGYVHSVQILPPSVSILDHFHKNPPLELSLDISSFSENNDVEESGDGVWSVIGGKASCRRNFSMDVVLLDALGRPLQKEMELVASLIYADNGAPVEKLKDNAEAPLLTSYEGVEFPSTDRPIKLLNGRASFKLKISQLSSKCENRLFRVQFRSPHSQSYPFLEAYSRPIRCISRNRNSRTPTTIWKKTATTANQCDGLQLSGLGEGSPRVQYNTSDNRSEILPQSELKYSPPFKRVKVVHEKSSMRIYANSFPEHLDNGCNSKSLTAKDDGNALTRNSEGRFENLERAESTPSDLENVRARNSAFKGMADMRNPISDLFLFKYCLEGIYERSILLKEVASSANDEDIAKFAQQVSLYMGCVHHGEQILIAKPLIQEGDDTWNLISRNQHQVLWKGAAQEIEKKFMKISNSFIRGLSDQDMEVLQRVAGCRDNITRDNFDKMWHWLYPIAFALSRGQIKELWECTSPKWIEGLITKEEAEASLMAPRGLPKPGNFILRFPTSRSWPHPDAGSLIVTYIGADYGLHHRLLSLHGSIDKEINRRPLQELLLAEPELSQLARVTRQGSQIAGEI</sequence>
<accession>A0ACC2MY67</accession>
<evidence type="ECO:0000313" key="2">
    <source>
        <dbReference type="Proteomes" id="UP001234297"/>
    </source>
</evidence>
<comment type="caution">
    <text evidence="1">The sequence shown here is derived from an EMBL/GenBank/DDBJ whole genome shotgun (WGS) entry which is preliminary data.</text>
</comment>
<organism evidence="1 2">
    <name type="scientific">Persea americana</name>
    <name type="common">Avocado</name>
    <dbReference type="NCBI Taxonomy" id="3435"/>
    <lineage>
        <taxon>Eukaryota</taxon>
        <taxon>Viridiplantae</taxon>
        <taxon>Streptophyta</taxon>
        <taxon>Embryophyta</taxon>
        <taxon>Tracheophyta</taxon>
        <taxon>Spermatophyta</taxon>
        <taxon>Magnoliopsida</taxon>
        <taxon>Magnoliidae</taxon>
        <taxon>Laurales</taxon>
        <taxon>Lauraceae</taxon>
        <taxon>Persea</taxon>
    </lineage>
</organism>
<gene>
    <name evidence="1" type="ORF">MRB53_003486</name>
</gene>
<protein>
    <submittedName>
        <fullName evidence="1">Uncharacterized protein</fullName>
    </submittedName>
</protein>
<keyword evidence="2" id="KW-1185">Reference proteome</keyword>